<keyword evidence="4 9" id="KW-0812">Transmembrane</keyword>
<dbReference type="GO" id="GO:0006465">
    <property type="term" value="P:signal peptide processing"/>
    <property type="evidence" value="ECO:0007669"/>
    <property type="project" value="InterPro"/>
</dbReference>
<organism evidence="10 11">
    <name type="scientific">Zygotorulaspora mrakii</name>
    <name type="common">Zygosaccharomyces mrakii</name>
    <dbReference type="NCBI Taxonomy" id="42260"/>
    <lineage>
        <taxon>Eukaryota</taxon>
        <taxon>Fungi</taxon>
        <taxon>Dikarya</taxon>
        <taxon>Ascomycota</taxon>
        <taxon>Saccharomycotina</taxon>
        <taxon>Saccharomycetes</taxon>
        <taxon>Saccharomycetales</taxon>
        <taxon>Saccharomycetaceae</taxon>
        <taxon>Zygotorulaspora</taxon>
    </lineage>
</organism>
<comment type="function">
    <text evidence="8">Component of the signal peptidase complex (SPC) which catalyzes the cleavage of N-terminal signal sequences from nascent proteins as they are translocated into the lumen of the endoplasmic reticulum. Enhances the enzymatic activity of SPC and facilitates the interactions between different components of the translocation site.</text>
</comment>
<sequence length="170" mass="19509">MSKPINSYSIPELRQTLDESLPVVFAKLNYKQSFGLIDGKLSIGYLIAVVAAASFFLDKKFAYKEVVGYQTLLVGAYTILSIAFWYYTKYVEKGIKYIGIKKDGNRLYVKTDFEDGRPEYQVELKNGKGVELKIALPVNEVFNEAGYLQNNLFYQWVEKQVKNLETKKTQ</sequence>
<evidence type="ECO:0000256" key="2">
    <source>
        <dbReference type="ARBA" id="ARBA00007324"/>
    </source>
</evidence>
<dbReference type="AlphaFoldDB" id="A0A7H9B569"/>
<evidence type="ECO:0000256" key="1">
    <source>
        <dbReference type="ARBA" id="ARBA00004477"/>
    </source>
</evidence>
<evidence type="ECO:0000313" key="11">
    <source>
        <dbReference type="Proteomes" id="UP000509704"/>
    </source>
</evidence>
<evidence type="ECO:0000256" key="7">
    <source>
        <dbReference type="ARBA" id="ARBA00023136"/>
    </source>
</evidence>
<keyword evidence="5" id="KW-0256">Endoplasmic reticulum</keyword>
<dbReference type="Pfam" id="PF06703">
    <property type="entry name" value="SPC25"/>
    <property type="match status" value="1"/>
</dbReference>
<evidence type="ECO:0000256" key="9">
    <source>
        <dbReference type="SAM" id="Phobius"/>
    </source>
</evidence>
<comment type="subcellular location">
    <subcellularLocation>
        <location evidence="1">Endoplasmic reticulum membrane</location>
        <topology evidence="1">Multi-pass membrane protein</topology>
    </subcellularLocation>
</comment>
<protein>
    <recommendedName>
        <fullName evidence="3">Signal peptidase complex subunit 2</fullName>
    </recommendedName>
</protein>
<feature type="transmembrane region" description="Helical" evidence="9">
    <location>
        <begin position="41"/>
        <end position="57"/>
    </location>
</feature>
<dbReference type="GO" id="GO:0005787">
    <property type="term" value="C:signal peptidase complex"/>
    <property type="evidence" value="ECO:0007669"/>
    <property type="project" value="InterPro"/>
</dbReference>
<dbReference type="EMBL" id="CP058608">
    <property type="protein sequence ID" value="QLG73119.1"/>
    <property type="molecule type" value="Genomic_DNA"/>
</dbReference>
<evidence type="ECO:0000256" key="5">
    <source>
        <dbReference type="ARBA" id="ARBA00022824"/>
    </source>
</evidence>
<evidence type="ECO:0000256" key="4">
    <source>
        <dbReference type="ARBA" id="ARBA00022692"/>
    </source>
</evidence>
<dbReference type="OrthoDB" id="29558at2759"/>
<evidence type="ECO:0000313" key="10">
    <source>
        <dbReference type="EMBL" id="QLG73119.1"/>
    </source>
</evidence>
<dbReference type="RefSeq" id="XP_037144846.1">
    <property type="nucleotide sequence ID" value="XM_037288951.1"/>
</dbReference>
<dbReference type="GeneID" id="59236861"/>
<dbReference type="KEGG" id="zmk:HG535_0E02030"/>
<comment type="similarity">
    <text evidence="2">Belongs to the SPCS2 family.</text>
</comment>
<accession>A0A7H9B569</accession>
<keyword evidence="7 9" id="KW-0472">Membrane</keyword>
<dbReference type="GO" id="GO:0045047">
    <property type="term" value="P:protein targeting to ER"/>
    <property type="evidence" value="ECO:0007669"/>
    <property type="project" value="TreeGrafter"/>
</dbReference>
<evidence type="ECO:0000256" key="8">
    <source>
        <dbReference type="ARBA" id="ARBA00045608"/>
    </source>
</evidence>
<evidence type="ECO:0000256" key="3">
    <source>
        <dbReference type="ARBA" id="ARBA00017057"/>
    </source>
</evidence>
<name>A0A7H9B569_ZYGMR</name>
<evidence type="ECO:0000256" key="6">
    <source>
        <dbReference type="ARBA" id="ARBA00022989"/>
    </source>
</evidence>
<dbReference type="Proteomes" id="UP000509704">
    <property type="component" value="Chromosome 5"/>
</dbReference>
<gene>
    <name evidence="10" type="ORF">HG535_0E02030</name>
</gene>
<keyword evidence="11" id="KW-1185">Reference proteome</keyword>
<proteinExistence type="inferred from homology"/>
<dbReference type="PANTHER" id="PTHR13085">
    <property type="entry name" value="MICROSOMAL SIGNAL PEPTIDASE 25 KDA SUBUNIT"/>
    <property type="match status" value="1"/>
</dbReference>
<keyword evidence="6 9" id="KW-1133">Transmembrane helix</keyword>
<dbReference type="PANTHER" id="PTHR13085:SF0">
    <property type="entry name" value="SIGNAL PEPTIDASE COMPLEX SUBUNIT 2"/>
    <property type="match status" value="1"/>
</dbReference>
<reference evidence="10 11" key="1">
    <citation type="submission" date="2020-07" db="EMBL/GenBank/DDBJ databases">
        <title>The yeast mating-type switching endonuclease HO is a domesticated member of an unorthodox homing genetic element family.</title>
        <authorList>
            <person name="Coughlan A.Y."/>
            <person name="Lombardi L."/>
            <person name="Braun-Galleani S."/>
            <person name="Martos A.R."/>
            <person name="Galeote V."/>
            <person name="Bigey F."/>
            <person name="Dequin S."/>
            <person name="Byrne K.P."/>
            <person name="Wolfe K.H."/>
        </authorList>
    </citation>
    <scope>NUCLEOTIDE SEQUENCE [LARGE SCALE GENOMIC DNA]</scope>
    <source>
        <strain evidence="10 11">NRRL Y-6702</strain>
    </source>
</reference>
<dbReference type="InterPro" id="IPR009582">
    <property type="entry name" value="Spc2/SPCS2"/>
</dbReference>
<feature type="transmembrane region" description="Helical" evidence="9">
    <location>
        <begin position="69"/>
        <end position="87"/>
    </location>
</feature>